<gene>
    <name evidence="1" type="ORF">EJ357_22605</name>
</gene>
<evidence type="ECO:0000313" key="1">
    <source>
        <dbReference type="EMBL" id="AZQ35925.1"/>
    </source>
</evidence>
<reference evidence="1 2" key="1">
    <citation type="journal article" date="2019" name="Int. J. Syst. Evol. Microbiol.">
        <title>Streptomyces cyaneochromogenes sp. nov., a blue pigment-producing actinomycete from manganese-contaminated soil.</title>
        <authorList>
            <person name="Tang X."/>
            <person name="Zhao J."/>
            <person name="Li K."/>
            <person name="Chen Z."/>
            <person name="Sun Y."/>
            <person name="Gao J."/>
        </authorList>
    </citation>
    <scope>NUCLEOTIDE SEQUENCE [LARGE SCALE GENOMIC DNA]</scope>
    <source>
        <strain evidence="1 2">MK-45</strain>
    </source>
</reference>
<protein>
    <submittedName>
        <fullName evidence="1">Uncharacterized protein</fullName>
    </submittedName>
</protein>
<proteinExistence type="predicted"/>
<dbReference type="Proteomes" id="UP000280298">
    <property type="component" value="Chromosome"/>
</dbReference>
<evidence type="ECO:0000313" key="2">
    <source>
        <dbReference type="Proteomes" id="UP000280298"/>
    </source>
</evidence>
<keyword evidence="2" id="KW-1185">Reference proteome</keyword>
<name>A0A3Q9EUN8_9ACTN</name>
<dbReference type="RefSeq" id="WP_126393392.1">
    <property type="nucleotide sequence ID" value="NZ_CP034539.1"/>
</dbReference>
<accession>A0A3Q9EUN8</accession>
<dbReference type="AlphaFoldDB" id="A0A3Q9EUN8"/>
<organism evidence="1 2">
    <name type="scientific">Streptomyces cyaneochromogenes</name>
    <dbReference type="NCBI Taxonomy" id="2496836"/>
    <lineage>
        <taxon>Bacteria</taxon>
        <taxon>Bacillati</taxon>
        <taxon>Actinomycetota</taxon>
        <taxon>Actinomycetes</taxon>
        <taxon>Kitasatosporales</taxon>
        <taxon>Streptomycetaceae</taxon>
        <taxon>Streptomyces</taxon>
    </lineage>
</organism>
<dbReference type="EMBL" id="CP034539">
    <property type="protein sequence ID" value="AZQ35925.1"/>
    <property type="molecule type" value="Genomic_DNA"/>
</dbReference>
<sequence length="66" mass="6939">MNREEALTEARIAAGKAESLARKAEASAENLDRKHLTPNLAAAGALWADVARAYADIAAATTDTEN</sequence>
<dbReference type="KEGG" id="scya:EJ357_22605"/>